<reference evidence="2" key="1">
    <citation type="submission" date="2021-01" db="EMBL/GenBank/DDBJ databases">
        <title>Whole genome shotgun sequence of Actinoplanes ferrugineus NBRC 15555.</title>
        <authorList>
            <person name="Komaki H."/>
            <person name="Tamura T."/>
        </authorList>
    </citation>
    <scope>NUCLEOTIDE SEQUENCE</scope>
    <source>
        <strain evidence="2">NBRC 15555</strain>
    </source>
</reference>
<name>A0A919J9E0_9ACTN</name>
<evidence type="ECO:0000256" key="1">
    <source>
        <dbReference type="SAM" id="MobiDB-lite"/>
    </source>
</evidence>
<gene>
    <name evidence="2" type="ORF">Afe05nite_73030</name>
</gene>
<dbReference type="Proteomes" id="UP000598174">
    <property type="component" value="Unassembled WGS sequence"/>
</dbReference>
<dbReference type="AlphaFoldDB" id="A0A919J9E0"/>
<evidence type="ECO:0000313" key="3">
    <source>
        <dbReference type="Proteomes" id="UP000598174"/>
    </source>
</evidence>
<proteinExistence type="predicted"/>
<feature type="region of interest" description="Disordered" evidence="1">
    <location>
        <begin position="51"/>
        <end position="71"/>
    </location>
</feature>
<dbReference type="EMBL" id="BOMM01000067">
    <property type="protein sequence ID" value="GIE15463.1"/>
    <property type="molecule type" value="Genomic_DNA"/>
</dbReference>
<protein>
    <submittedName>
        <fullName evidence="2">Uncharacterized protein</fullName>
    </submittedName>
</protein>
<organism evidence="2 3">
    <name type="scientific">Paractinoplanes ferrugineus</name>
    <dbReference type="NCBI Taxonomy" id="113564"/>
    <lineage>
        <taxon>Bacteria</taxon>
        <taxon>Bacillati</taxon>
        <taxon>Actinomycetota</taxon>
        <taxon>Actinomycetes</taxon>
        <taxon>Micromonosporales</taxon>
        <taxon>Micromonosporaceae</taxon>
        <taxon>Paractinoplanes</taxon>
    </lineage>
</organism>
<evidence type="ECO:0000313" key="2">
    <source>
        <dbReference type="EMBL" id="GIE15463.1"/>
    </source>
</evidence>
<comment type="caution">
    <text evidence="2">The sequence shown here is derived from an EMBL/GenBank/DDBJ whole genome shotgun (WGS) entry which is preliminary data.</text>
</comment>
<accession>A0A919J9E0</accession>
<sequence length="146" mass="15410">MSQNHLTGLVLTRPVDLKEINISTARIVKVRCGHTSQLPVREAGAARGAIGAPGHLAPPPDRGSAATTTGNAAADRFTATRRARTALSRYGFCGRMTVAPIDSERRVVRWHMAVPVSTCGHEYRPYGGTGGWANSVVHAGIMGLPG</sequence>
<keyword evidence="3" id="KW-1185">Reference proteome</keyword>